<name>A0AAN7Q621_9COLE</name>
<dbReference type="InterPro" id="IPR020103">
    <property type="entry name" value="PsdUridine_synth_cat_dom_sf"/>
</dbReference>
<dbReference type="AlphaFoldDB" id="A0AAN7Q621"/>
<proteinExistence type="inferred from homology"/>
<dbReference type="EMBL" id="JARPUR010000002">
    <property type="protein sequence ID" value="KAK4883432.1"/>
    <property type="molecule type" value="Genomic_DNA"/>
</dbReference>
<dbReference type="GO" id="GO:0001522">
    <property type="term" value="P:pseudouridine synthesis"/>
    <property type="evidence" value="ECO:0007669"/>
    <property type="project" value="InterPro"/>
</dbReference>
<dbReference type="GO" id="GO:0006396">
    <property type="term" value="P:RNA processing"/>
    <property type="evidence" value="ECO:0007669"/>
    <property type="project" value="InterPro"/>
</dbReference>
<dbReference type="PANTHER" id="PTHR13195">
    <property type="entry name" value="PSEUDOURIDINE SYNTHASE-RELATED"/>
    <property type="match status" value="1"/>
</dbReference>
<dbReference type="Gene3D" id="3.30.2350.10">
    <property type="entry name" value="Pseudouridine synthase"/>
    <property type="match status" value="1"/>
</dbReference>
<dbReference type="GO" id="GO:0003723">
    <property type="term" value="F:RNA binding"/>
    <property type="evidence" value="ECO:0007669"/>
    <property type="project" value="InterPro"/>
</dbReference>
<dbReference type="SUPFAM" id="SSF55120">
    <property type="entry name" value="Pseudouridine synthase"/>
    <property type="match status" value="1"/>
</dbReference>
<keyword evidence="4" id="KW-1185">Reference proteome</keyword>
<dbReference type="Proteomes" id="UP001353858">
    <property type="component" value="Unassembled WGS sequence"/>
</dbReference>
<evidence type="ECO:0000259" key="2">
    <source>
        <dbReference type="Pfam" id="PF01509"/>
    </source>
</evidence>
<protein>
    <recommendedName>
        <fullName evidence="2">Pseudouridine synthase II N-terminal domain-containing protein</fullName>
    </recommendedName>
</protein>
<evidence type="ECO:0000313" key="3">
    <source>
        <dbReference type="EMBL" id="KAK4883432.1"/>
    </source>
</evidence>
<comment type="caution">
    <text evidence="3">The sequence shown here is derived from an EMBL/GenBank/DDBJ whole genome shotgun (WGS) entry which is preliminary data.</text>
</comment>
<organism evidence="3 4">
    <name type="scientific">Aquatica leii</name>
    <dbReference type="NCBI Taxonomy" id="1421715"/>
    <lineage>
        <taxon>Eukaryota</taxon>
        <taxon>Metazoa</taxon>
        <taxon>Ecdysozoa</taxon>
        <taxon>Arthropoda</taxon>
        <taxon>Hexapoda</taxon>
        <taxon>Insecta</taxon>
        <taxon>Pterygota</taxon>
        <taxon>Neoptera</taxon>
        <taxon>Endopterygota</taxon>
        <taxon>Coleoptera</taxon>
        <taxon>Polyphaga</taxon>
        <taxon>Elateriformia</taxon>
        <taxon>Elateroidea</taxon>
        <taxon>Lampyridae</taxon>
        <taxon>Luciolinae</taxon>
        <taxon>Aquatica</taxon>
    </lineage>
</organism>
<reference evidence="4" key="1">
    <citation type="submission" date="2023-01" db="EMBL/GenBank/DDBJ databases">
        <title>Key to firefly adult light organ development and bioluminescence: homeobox transcription factors regulate luciferase expression and transportation to peroxisome.</title>
        <authorList>
            <person name="Fu X."/>
        </authorList>
    </citation>
    <scope>NUCLEOTIDE SEQUENCE [LARGE SCALE GENOMIC DNA]</scope>
</reference>
<dbReference type="InterPro" id="IPR039048">
    <property type="entry name" value="Trub2"/>
</dbReference>
<evidence type="ECO:0000256" key="1">
    <source>
        <dbReference type="ARBA" id="ARBA00008999"/>
    </source>
</evidence>
<evidence type="ECO:0000313" key="4">
    <source>
        <dbReference type="Proteomes" id="UP001353858"/>
    </source>
</evidence>
<dbReference type="InterPro" id="IPR002501">
    <property type="entry name" value="PsdUridine_synth_N"/>
</dbReference>
<dbReference type="PANTHER" id="PTHR13195:SF0">
    <property type="entry name" value="PSEUDOURIDYLATE SYNTHASE TRUB2, MITOCHONDRIAL"/>
    <property type="match status" value="1"/>
</dbReference>
<accession>A0AAN7Q621</accession>
<comment type="similarity">
    <text evidence="1">Belongs to the pseudouridine synthase TruB family.</text>
</comment>
<dbReference type="Pfam" id="PF01509">
    <property type="entry name" value="TruB_N"/>
    <property type="match status" value="1"/>
</dbReference>
<feature type="domain" description="Pseudouridine synthase II N-terminal" evidence="2">
    <location>
        <begin position="104"/>
        <end position="232"/>
    </location>
</feature>
<dbReference type="GO" id="GO:0009982">
    <property type="term" value="F:pseudouridine synthase activity"/>
    <property type="evidence" value="ECO:0007669"/>
    <property type="project" value="InterPro"/>
</dbReference>
<gene>
    <name evidence="3" type="ORF">RN001_006751</name>
</gene>
<sequence>MGMKVLTDSAETVWKSLNGLLCVYKPADVSCNNVCKTIAYKITSELNHMNCRQPIDYVSIEGDPSKHLTVIRRPNLADHPLVVGERYHPDDVRCTWSSFLGFNTSGVLLLGLQNGTKTAFYIRMSKLMRAYRIKGKLGRATDNFYKDGKVVEKTTYKFIKRHHLDGLLASMQSAHQKKMFELCGVELQSQTAYDLAIQGPIRPADSKIPVIYGIKCVHFDSPDFIIEVHCINEYETYLKTLIHEIGIKLRSTANCTGIQCIRHSYFDLDKALLRKHWTLQSIVTNLEQCSNVINEHQNLIRQDSVTLQ</sequence>